<evidence type="ECO:0000256" key="1">
    <source>
        <dbReference type="SAM" id="MobiDB-lite"/>
    </source>
</evidence>
<proteinExistence type="predicted"/>
<keyword evidence="2" id="KW-0812">Transmembrane</keyword>
<evidence type="ECO:0000313" key="4">
    <source>
        <dbReference type="Proteomes" id="UP000762676"/>
    </source>
</evidence>
<evidence type="ECO:0000313" key="3">
    <source>
        <dbReference type="EMBL" id="GFS24057.1"/>
    </source>
</evidence>
<sequence>MADASPERGQGERHKRSFQRQESGDDSNGSDETGRRGAGAYIIITIIIIIMIISRYQAVDCQERAGQTKTNILIHPLHMQFSSSVTGSVQVWDIY</sequence>
<comment type="caution">
    <text evidence="3">The sequence shown here is derived from an EMBL/GenBank/DDBJ whole genome shotgun (WGS) entry which is preliminary data.</text>
</comment>
<feature type="compositionally biased region" description="Basic and acidic residues" evidence="1">
    <location>
        <begin position="1"/>
        <end position="12"/>
    </location>
</feature>
<keyword evidence="2" id="KW-0472">Membrane</keyword>
<accession>A0AAV4JT00</accession>
<gene>
    <name evidence="3" type="ORF">ElyMa_001654400</name>
</gene>
<feature type="region of interest" description="Disordered" evidence="1">
    <location>
        <begin position="1"/>
        <end position="35"/>
    </location>
</feature>
<reference evidence="3 4" key="1">
    <citation type="journal article" date="2021" name="Elife">
        <title>Chloroplast acquisition without the gene transfer in kleptoplastic sea slugs, Plakobranchus ocellatus.</title>
        <authorList>
            <person name="Maeda T."/>
            <person name="Takahashi S."/>
            <person name="Yoshida T."/>
            <person name="Shimamura S."/>
            <person name="Takaki Y."/>
            <person name="Nagai Y."/>
            <person name="Toyoda A."/>
            <person name="Suzuki Y."/>
            <person name="Arimoto A."/>
            <person name="Ishii H."/>
            <person name="Satoh N."/>
            <person name="Nishiyama T."/>
            <person name="Hasebe M."/>
            <person name="Maruyama T."/>
            <person name="Minagawa J."/>
            <person name="Obokata J."/>
            <person name="Shigenobu S."/>
        </authorList>
    </citation>
    <scope>NUCLEOTIDE SEQUENCE [LARGE SCALE GENOMIC DNA]</scope>
</reference>
<dbReference type="EMBL" id="BMAT01003363">
    <property type="protein sequence ID" value="GFS24057.1"/>
    <property type="molecule type" value="Genomic_DNA"/>
</dbReference>
<protein>
    <submittedName>
        <fullName evidence="3">Uncharacterized protein</fullName>
    </submittedName>
</protein>
<organism evidence="3 4">
    <name type="scientific">Elysia marginata</name>
    <dbReference type="NCBI Taxonomy" id="1093978"/>
    <lineage>
        <taxon>Eukaryota</taxon>
        <taxon>Metazoa</taxon>
        <taxon>Spiralia</taxon>
        <taxon>Lophotrochozoa</taxon>
        <taxon>Mollusca</taxon>
        <taxon>Gastropoda</taxon>
        <taxon>Heterobranchia</taxon>
        <taxon>Euthyneura</taxon>
        <taxon>Panpulmonata</taxon>
        <taxon>Sacoglossa</taxon>
        <taxon>Placobranchoidea</taxon>
        <taxon>Plakobranchidae</taxon>
        <taxon>Elysia</taxon>
    </lineage>
</organism>
<name>A0AAV4JT00_9GAST</name>
<feature type="transmembrane region" description="Helical" evidence="2">
    <location>
        <begin position="38"/>
        <end position="56"/>
    </location>
</feature>
<evidence type="ECO:0000256" key="2">
    <source>
        <dbReference type="SAM" id="Phobius"/>
    </source>
</evidence>
<keyword evidence="4" id="KW-1185">Reference proteome</keyword>
<keyword evidence="2" id="KW-1133">Transmembrane helix</keyword>
<dbReference type="AlphaFoldDB" id="A0AAV4JT00"/>
<dbReference type="Proteomes" id="UP000762676">
    <property type="component" value="Unassembled WGS sequence"/>
</dbReference>